<dbReference type="Proteomes" id="UP001139344">
    <property type="component" value="Unassembled WGS sequence"/>
</dbReference>
<comment type="similarity">
    <text evidence="1 2">Belongs to the outer membrane factor (OMF) (TC 1.B.17) family.</text>
</comment>
<gene>
    <name evidence="4" type="ORF">LU635_04065</name>
</gene>
<dbReference type="RefSeq" id="WP_240096452.1">
    <property type="nucleotide sequence ID" value="NZ_JAJSON010000012.1"/>
</dbReference>
<dbReference type="InterPro" id="IPR010131">
    <property type="entry name" value="MdtP/NodT-like"/>
</dbReference>
<dbReference type="GO" id="GO:0015562">
    <property type="term" value="F:efflux transmembrane transporter activity"/>
    <property type="evidence" value="ECO:0007669"/>
    <property type="project" value="InterPro"/>
</dbReference>
<dbReference type="NCBIfam" id="TIGR01845">
    <property type="entry name" value="outer_NodT"/>
    <property type="match status" value="1"/>
</dbReference>
<keyword evidence="3" id="KW-0175">Coiled coil</keyword>
<evidence type="ECO:0000256" key="3">
    <source>
        <dbReference type="SAM" id="Coils"/>
    </source>
</evidence>
<proteinExistence type="inferred from homology"/>
<comment type="caution">
    <text evidence="4">The sequence shown here is derived from an EMBL/GenBank/DDBJ whole genome shotgun (WGS) entry which is preliminary data.</text>
</comment>
<dbReference type="GO" id="GO:0005886">
    <property type="term" value="C:plasma membrane"/>
    <property type="evidence" value="ECO:0007669"/>
    <property type="project" value="UniProtKB-SubCell"/>
</dbReference>
<feature type="coiled-coil region" evidence="3">
    <location>
        <begin position="354"/>
        <end position="388"/>
    </location>
</feature>
<keyword evidence="2" id="KW-1134">Transmembrane beta strand</keyword>
<comment type="subcellular location">
    <subcellularLocation>
        <location evidence="2">Cell membrane</location>
        <topology evidence="2">Lipid-anchor</topology>
    </subcellularLocation>
</comment>
<dbReference type="AlphaFoldDB" id="A0A9X2A7H5"/>
<dbReference type="PANTHER" id="PTHR30203">
    <property type="entry name" value="OUTER MEMBRANE CATION EFFLUX PROTEIN"/>
    <property type="match status" value="1"/>
</dbReference>
<dbReference type="Pfam" id="PF02321">
    <property type="entry name" value="OEP"/>
    <property type="match status" value="2"/>
</dbReference>
<dbReference type="EMBL" id="JAJSON010000012">
    <property type="protein sequence ID" value="MCG9970803.1"/>
    <property type="molecule type" value="Genomic_DNA"/>
</dbReference>
<dbReference type="Gene3D" id="2.20.200.10">
    <property type="entry name" value="Outer membrane efflux proteins (OEP)"/>
    <property type="match status" value="1"/>
</dbReference>
<keyword evidence="2" id="KW-0449">Lipoprotein</keyword>
<keyword evidence="2" id="KW-0812">Transmembrane</keyword>
<dbReference type="Gene3D" id="1.20.1600.10">
    <property type="entry name" value="Outer membrane efflux proteins (OEP)"/>
    <property type="match status" value="1"/>
</dbReference>
<keyword evidence="2" id="KW-0564">Palmitate</keyword>
<keyword evidence="2" id="KW-0472">Membrane</keyword>
<sequence>MKTSCAPKLEDVKAPISEPEEFSVSGTDTIPEKWWTSFEDPNLNRLVNQALETNLQLAGDWEQFRAALAVVQREKSFLWPDIEASARAAISRPEPDFAGGENMQVGLSASYEIDLWGRIRSGIEAEKFRAQASYFDYQAAAMTLSAETSITWFQLVSARKQLALINKQIETNEDIVRLIRARFTGGQIRAVDILRQEQLLESTKDQRIFYETNIELLRNQLSVLLGRPPQNESIFPADSLPKLPPLPETGLPLELIRRRPDVRQAYNLVLAADRDMAQAIRNKYPRISLNLEGQMRSNNYNSLFQDWAYTLAGNIVAPLIYGGRLQAEVDRTQATKNQILYDYGQTVLISFREVEDALIREQNQKKRIEVLQKRLDLAKKTSDQLKTEFLNGLSDYLEVLLQLDEQQQLQRDMIEAKQSLLEIRISLYRALAGDFGYEPPENSQIN</sequence>
<evidence type="ECO:0000313" key="5">
    <source>
        <dbReference type="Proteomes" id="UP001139344"/>
    </source>
</evidence>
<evidence type="ECO:0000313" key="4">
    <source>
        <dbReference type="EMBL" id="MCG9970803.1"/>
    </source>
</evidence>
<organism evidence="4 5">
    <name type="scientific">Christiangramia crocea</name>
    <dbReference type="NCBI Taxonomy" id="2904124"/>
    <lineage>
        <taxon>Bacteria</taxon>
        <taxon>Pseudomonadati</taxon>
        <taxon>Bacteroidota</taxon>
        <taxon>Flavobacteriia</taxon>
        <taxon>Flavobacteriales</taxon>
        <taxon>Flavobacteriaceae</taxon>
        <taxon>Christiangramia</taxon>
    </lineage>
</organism>
<dbReference type="PANTHER" id="PTHR30203:SF33">
    <property type="entry name" value="BLR4455 PROTEIN"/>
    <property type="match status" value="1"/>
</dbReference>
<protein>
    <submittedName>
        <fullName evidence="4">Efflux transporter outer membrane subunit</fullName>
    </submittedName>
</protein>
<dbReference type="SUPFAM" id="SSF56954">
    <property type="entry name" value="Outer membrane efflux proteins (OEP)"/>
    <property type="match status" value="1"/>
</dbReference>
<keyword evidence="5" id="KW-1185">Reference proteome</keyword>
<accession>A0A9X2A7H5</accession>
<evidence type="ECO:0000256" key="1">
    <source>
        <dbReference type="ARBA" id="ARBA00007613"/>
    </source>
</evidence>
<dbReference type="InterPro" id="IPR003423">
    <property type="entry name" value="OMP_efflux"/>
</dbReference>
<name>A0A9X2A7H5_9FLAO</name>
<reference evidence="4" key="1">
    <citation type="submission" date="2021-12" db="EMBL/GenBank/DDBJ databases">
        <title>Description of Gramella crocea sp. nov., a new bacterium isolated from activated sludge.</title>
        <authorList>
            <person name="Zhang X."/>
        </authorList>
    </citation>
    <scope>NUCLEOTIDE SEQUENCE</scope>
    <source>
        <strain evidence="4">YB25</strain>
    </source>
</reference>
<evidence type="ECO:0000256" key="2">
    <source>
        <dbReference type="RuleBase" id="RU362097"/>
    </source>
</evidence>